<dbReference type="AlphaFoldDB" id="A0AA97PJK9"/>
<dbReference type="EMBL" id="JH794031">
    <property type="protein sequence ID" value="ELQ36848.1"/>
    <property type="molecule type" value="Genomic_DNA"/>
</dbReference>
<gene>
    <name evidence="2" type="ORF">OOU_Y34scaffold00631g7</name>
</gene>
<name>A0AA97PJK9_PYRO3</name>
<reference evidence="2" key="1">
    <citation type="journal article" date="2012" name="PLoS Genet.">
        <title>Comparative analysis of the genomes of two field isolates of the rice blast fungus Magnaporthe oryzae.</title>
        <authorList>
            <person name="Xue M."/>
            <person name="Yang J."/>
            <person name="Li Z."/>
            <person name="Hu S."/>
            <person name="Yao N."/>
            <person name="Dean R.A."/>
            <person name="Zhao W."/>
            <person name="Shen M."/>
            <person name="Zhang H."/>
            <person name="Li C."/>
            <person name="Liu L."/>
            <person name="Cao L."/>
            <person name="Xu X."/>
            <person name="Xing Y."/>
            <person name="Hsiang T."/>
            <person name="Zhang Z."/>
            <person name="Xu J.R."/>
            <person name="Peng Y.L."/>
        </authorList>
    </citation>
    <scope>NUCLEOTIDE SEQUENCE</scope>
    <source>
        <strain evidence="2">Y34</strain>
    </source>
</reference>
<accession>A0AA97PJK9</accession>
<evidence type="ECO:0000313" key="2">
    <source>
        <dbReference type="EMBL" id="ELQ36848.1"/>
    </source>
</evidence>
<sequence length="105" mass="11863">MTSFSQPPARRESTRETADEGGVEHRGLCRQSWMLSVDIELQCVICGEGQCLRYREFMRLGMFALIPCQRNVVRLQPRPQFTNNEVTDIGGFFCPSLGLGGDFLC</sequence>
<proteinExistence type="predicted"/>
<dbReference type="Proteomes" id="UP000011086">
    <property type="component" value="Unassembled WGS sequence"/>
</dbReference>
<feature type="compositionally biased region" description="Basic and acidic residues" evidence="1">
    <location>
        <begin position="9"/>
        <end position="24"/>
    </location>
</feature>
<organism evidence="2">
    <name type="scientific">Pyricularia oryzae (strain Y34)</name>
    <name type="common">Rice blast fungus</name>
    <name type="synonym">Magnaporthe oryzae</name>
    <dbReference type="NCBI Taxonomy" id="1143189"/>
    <lineage>
        <taxon>Eukaryota</taxon>
        <taxon>Fungi</taxon>
        <taxon>Dikarya</taxon>
        <taxon>Ascomycota</taxon>
        <taxon>Pezizomycotina</taxon>
        <taxon>Sordariomycetes</taxon>
        <taxon>Sordariomycetidae</taxon>
        <taxon>Magnaporthales</taxon>
        <taxon>Pyriculariaceae</taxon>
        <taxon>Pyricularia</taxon>
    </lineage>
</organism>
<protein>
    <submittedName>
        <fullName evidence="2">Uncharacterized protein</fullName>
    </submittedName>
</protein>
<evidence type="ECO:0000256" key="1">
    <source>
        <dbReference type="SAM" id="MobiDB-lite"/>
    </source>
</evidence>
<feature type="region of interest" description="Disordered" evidence="1">
    <location>
        <begin position="1"/>
        <end position="24"/>
    </location>
</feature>